<proteinExistence type="predicted"/>
<keyword evidence="4" id="KW-1185">Reference proteome</keyword>
<evidence type="ECO:0000256" key="2">
    <source>
        <dbReference type="SAM" id="Phobius"/>
    </source>
</evidence>
<organism evidence="3 4">
    <name type="scientific">Cannabis sativa</name>
    <name type="common">Hemp</name>
    <name type="synonym">Marijuana</name>
    <dbReference type="NCBI Taxonomy" id="3483"/>
    <lineage>
        <taxon>Eukaryota</taxon>
        <taxon>Viridiplantae</taxon>
        <taxon>Streptophyta</taxon>
        <taxon>Embryophyta</taxon>
        <taxon>Tracheophyta</taxon>
        <taxon>Spermatophyta</taxon>
        <taxon>Magnoliopsida</taxon>
        <taxon>eudicotyledons</taxon>
        <taxon>Gunneridae</taxon>
        <taxon>Pentapetalae</taxon>
        <taxon>rosids</taxon>
        <taxon>fabids</taxon>
        <taxon>Rosales</taxon>
        <taxon>Cannabaceae</taxon>
        <taxon>Cannabis</taxon>
    </lineage>
</organism>
<dbReference type="AlphaFoldDB" id="A0A803PNH1"/>
<dbReference type="EMBL" id="UZAU01000547">
    <property type="status" value="NOT_ANNOTATED_CDS"/>
    <property type="molecule type" value="Genomic_DNA"/>
</dbReference>
<feature type="transmembrane region" description="Helical" evidence="2">
    <location>
        <begin position="6"/>
        <end position="25"/>
    </location>
</feature>
<name>A0A803PNH1_CANSA</name>
<keyword evidence="2" id="KW-0812">Transmembrane</keyword>
<keyword evidence="2" id="KW-1133">Transmembrane helix</keyword>
<sequence>MTLTNYISVWFGLQILRMIFLIMLMKRVRTASKDSSLLWEQHFPYKMCYCPESLKWSASDDESSYPLDKNGASSSTANNASRLEFLASPCDSEGSNITIADE</sequence>
<evidence type="ECO:0000256" key="1">
    <source>
        <dbReference type="SAM" id="MobiDB-lite"/>
    </source>
</evidence>
<evidence type="ECO:0000313" key="3">
    <source>
        <dbReference type="EnsemblPlants" id="cds.evm.model.05.1924"/>
    </source>
</evidence>
<keyword evidence="2" id="KW-0472">Membrane</keyword>
<dbReference type="EnsemblPlants" id="evm.model.05.1924">
    <property type="protein sequence ID" value="cds.evm.model.05.1924"/>
    <property type="gene ID" value="evm.TU.05.1924"/>
</dbReference>
<dbReference type="Gramene" id="evm.model.05.1924">
    <property type="protein sequence ID" value="cds.evm.model.05.1924"/>
    <property type="gene ID" value="evm.TU.05.1924"/>
</dbReference>
<reference evidence="3" key="1">
    <citation type="submission" date="2018-11" db="EMBL/GenBank/DDBJ databases">
        <authorList>
            <person name="Grassa J C."/>
        </authorList>
    </citation>
    <scope>NUCLEOTIDE SEQUENCE [LARGE SCALE GENOMIC DNA]</scope>
</reference>
<feature type="region of interest" description="Disordered" evidence="1">
    <location>
        <begin position="57"/>
        <end position="77"/>
    </location>
</feature>
<evidence type="ECO:0000313" key="4">
    <source>
        <dbReference type="Proteomes" id="UP000596661"/>
    </source>
</evidence>
<dbReference type="Proteomes" id="UP000596661">
    <property type="component" value="Chromosome 5"/>
</dbReference>
<accession>A0A803PNH1</accession>
<reference evidence="3" key="2">
    <citation type="submission" date="2021-03" db="UniProtKB">
        <authorList>
            <consortium name="EnsemblPlants"/>
        </authorList>
    </citation>
    <scope>IDENTIFICATION</scope>
</reference>
<protein>
    <submittedName>
        <fullName evidence="3">Uncharacterized protein</fullName>
    </submittedName>
</protein>